<dbReference type="Gene3D" id="1.10.1670.10">
    <property type="entry name" value="Helix-hairpin-Helix base-excision DNA repair enzymes (C-terminal)"/>
    <property type="match status" value="1"/>
</dbReference>
<reference evidence="16" key="2">
    <citation type="journal article" date="2012" name="Comp. Biochem. Physiol. C Toxicol. Pharmacol.">
        <title>8-Oxoguanine DNA glycosylase 1 (OGG1) from the copepod Tigriopus japonicus: Molecular characterization and its expression in response to UV-B and heavy metals.</title>
        <authorList>
            <person name="Kim B.M."/>
            <person name="Rhee J.S."/>
            <person name="Seo J.S."/>
            <person name="Kim I.C."/>
            <person name="Lee Y.M."/>
            <person name="Lee J.S."/>
        </authorList>
    </citation>
    <scope>NUCLEOTIDE SEQUENCE</scope>
</reference>
<dbReference type="InterPro" id="IPR023170">
    <property type="entry name" value="HhH_base_excis_C"/>
</dbReference>
<keyword evidence="9" id="KW-0511">Multifunctional enzyme</keyword>
<protein>
    <recommendedName>
        <fullName evidence="13">N-glycosylase/DNA lyase</fullName>
        <ecNumber evidence="3">4.2.99.18</ecNumber>
    </recommendedName>
</protein>
<dbReference type="Gene3D" id="3.30.310.40">
    <property type="match status" value="1"/>
</dbReference>
<proteinExistence type="evidence at transcript level"/>
<keyword evidence="6" id="KW-0234">DNA repair</keyword>
<reference evidence="16" key="1">
    <citation type="submission" date="2011-06" db="EMBL/GenBank/DDBJ databases">
        <authorList>
            <person name="Rhee J.-S."/>
            <person name="Kim B.-M."/>
            <person name="Lee J.-S."/>
        </authorList>
    </citation>
    <scope>NUCLEOTIDE SEQUENCE</scope>
</reference>
<evidence type="ECO:0000256" key="4">
    <source>
        <dbReference type="ARBA" id="ARBA00022763"/>
    </source>
</evidence>
<name>H2CP63_TIGJA</name>
<dbReference type="InterPro" id="IPR003265">
    <property type="entry name" value="HhH-GPD_domain"/>
</dbReference>
<dbReference type="EMBL" id="JN090125">
    <property type="protein sequence ID" value="AEM59540.1"/>
    <property type="molecule type" value="mRNA"/>
</dbReference>
<dbReference type="GO" id="GO:0034039">
    <property type="term" value="F:8-oxo-7,8-dihydroguanine DNA N-glycosylase activity"/>
    <property type="evidence" value="ECO:0007669"/>
    <property type="project" value="TreeGrafter"/>
</dbReference>
<evidence type="ECO:0000256" key="5">
    <source>
        <dbReference type="ARBA" id="ARBA00022801"/>
    </source>
</evidence>
<dbReference type="EC" id="4.2.99.18" evidence="3"/>
<keyword evidence="5" id="KW-0378">Hydrolase</keyword>
<comment type="catalytic activity">
    <reaction evidence="12">
        <text>2'-deoxyribonucleotide-(2'-deoxyribose 5'-phosphate)-2'-deoxyribonucleotide-DNA = a 3'-end 2'-deoxyribonucleotide-(2,3-dehydro-2,3-deoxyribose 5'-phosphate)-DNA + a 5'-end 5'-phospho-2'-deoxyribonucleoside-DNA + H(+)</text>
        <dbReference type="Rhea" id="RHEA:66592"/>
        <dbReference type="Rhea" id="RHEA-COMP:13180"/>
        <dbReference type="Rhea" id="RHEA-COMP:16897"/>
        <dbReference type="Rhea" id="RHEA-COMP:17067"/>
        <dbReference type="ChEBI" id="CHEBI:15378"/>
        <dbReference type="ChEBI" id="CHEBI:136412"/>
        <dbReference type="ChEBI" id="CHEBI:157695"/>
        <dbReference type="ChEBI" id="CHEBI:167181"/>
        <dbReference type="EC" id="4.2.99.18"/>
    </reaction>
</comment>
<evidence type="ECO:0000256" key="13">
    <source>
        <dbReference type="ARBA" id="ARBA00073127"/>
    </source>
</evidence>
<comment type="similarity">
    <text evidence="2">Belongs to the type-1 OGG1 family.</text>
</comment>
<evidence type="ECO:0000256" key="14">
    <source>
        <dbReference type="SAM" id="MobiDB-lite"/>
    </source>
</evidence>
<sequence length="343" mass="39204">MDVVLAKMSWKLIPCLRSELRLDIVLKCGQSFRWKSFNDQPDQWIGVLGSRVWLLSQDQDHLKYKTFPKAEEDSGALDAFLADYFQLKVKLQPLYKVWAKEDPVFEKISSKFSGVRMLRQHPVENLFSFICSSNNNIQRISSMVENLCIHFGTEIWKHEGVSYHTFPSVEQLAKNPMNVEKKLRGLGFGYRAAYIAKSAKQIAENGGEEYLLKLRTLPYQEARDELLKLTGIGPKVADCVLLMSLDQTAAIPVDTHMFQIAANKYLPHLKGYKSVTDKAYKEIGDHFRSLYGDYAGWAHSVLFSADLKHLRDIESDTDTRVESKSKESKSSGSPMLKKRKKRA</sequence>
<dbReference type="InterPro" id="IPR011257">
    <property type="entry name" value="DNA_glycosylase"/>
</dbReference>
<comment type="function">
    <text evidence="11">DNA repair enzyme that incises DNA at 8-oxoG residues. Excises 7,8-dihydro-8-oxoguanine and 2,6-diamino-4-hydroxy-5-N-methylformamidopyrimidine (FAPY) from damaged DNA. Has a beta-lyase activity that nicks DNA 3' to the lesion.</text>
</comment>
<evidence type="ECO:0000313" key="16">
    <source>
        <dbReference type="EMBL" id="AEM59540.1"/>
    </source>
</evidence>
<dbReference type="GO" id="GO:0140078">
    <property type="term" value="F:class I DNA-(apurinic or apyrimidinic site) endonuclease activity"/>
    <property type="evidence" value="ECO:0007669"/>
    <property type="project" value="UniProtKB-EC"/>
</dbReference>
<dbReference type="PANTHER" id="PTHR10242:SF2">
    <property type="entry name" value="N-GLYCOSYLASE_DNA LYASE"/>
    <property type="match status" value="1"/>
</dbReference>
<feature type="domain" description="HhH-GPD" evidence="15">
    <location>
        <begin position="131"/>
        <end position="300"/>
    </location>
</feature>
<organism evidence="16">
    <name type="scientific">Tigriopus japonicus</name>
    <name type="common">Copepod</name>
    <dbReference type="NCBI Taxonomy" id="158387"/>
    <lineage>
        <taxon>Eukaryota</taxon>
        <taxon>Metazoa</taxon>
        <taxon>Ecdysozoa</taxon>
        <taxon>Arthropoda</taxon>
        <taxon>Crustacea</taxon>
        <taxon>Multicrustacea</taxon>
        <taxon>Hexanauplia</taxon>
        <taxon>Copepoda</taxon>
        <taxon>Harpacticoida</taxon>
        <taxon>Harpacticidae</taxon>
        <taxon>Tigriopus</taxon>
    </lineage>
</organism>
<feature type="region of interest" description="Disordered" evidence="14">
    <location>
        <begin position="314"/>
        <end position="343"/>
    </location>
</feature>
<dbReference type="SUPFAM" id="SSF55945">
    <property type="entry name" value="TATA-box binding protein-like"/>
    <property type="match status" value="1"/>
</dbReference>
<evidence type="ECO:0000256" key="8">
    <source>
        <dbReference type="ARBA" id="ARBA00023242"/>
    </source>
</evidence>
<evidence type="ECO:0000256" key="7">
    <source>
        <dbReference type="ARBA" id="ARBA00023239"/>
    </source>
</evidence>
<evidence type="ECO:0000256" key="6">
    <source>
        <dbReference type="ARBA" id="ARBA00023204"/>
    </source>
</evidence>
<keyword evidence="10" id="KW-0326">Glycosidase</keyword>
<dbReference type="Gene3D" id="1.10.340.30">
    <property type="entry name" value="Hypothetical protein, domain 2"/>
    <property type="match status" value="1"/>
</dbReference>
<dbReference type="Pfam" id="PF07934">
    <property type="entry name" value="OGG_N"/>
    <property type="match status" value="1"/>
</dbReference>
<evidence type="ECO:0000256" key="10">
    <source>
        <dbReference type="ARBA" id="ARBA00023295"/>
    </source>
</evidence>
<accession>H2CP63</accession>
<comment type="subcellular location">
    <subcellularLocation>
        <location evidence="1">Nucleus</location>
    </subcellularLocation>
</comment>
<evidence type="ECO:0000256" key="3">
    <source>
        <dbReference type="ARBA" id="ARBA00012720"/>
    </source>
</evidence>
<dbReference type="Pfam" id="PF00730">
    <property type="entry name" value="HhH-GPD"/>
    <property type="match status" value="1"/>
</dbReference>
<evidence type="ECO:0000256" key="9">
    <source>
        <dbReference type="ARBA" id="ARBA00023268"/>
    </source>
</evidence>
<evidence type="ECO:0000256" key="2">
    <source>
        <dbReference type="ARBA" id="ARBA00010679"/>
    </source>
</evidence>
<keyword evidence="8" id="KW-0539">Nucleus</keyword>
<dbReference type="InterPro" id="IPR052054">
    <property type="entry name" value="Oxidative_DNA_repair_enzyme"/>
</dbReference>
<dbReference type="GO" id="GO:0006289">
    <property type="term" value="P:nucleotide-excision repair"/>
    <property type="evidence" value="ECO:0007669"/>
    <property type="project" value="InterPro"/>
</dbReference>
<dbReference type="GO" id="GO:0003684">
    <property type="term" value="F:damaged DNA binding"/>
    <property type="evidence" value="ECO:0007669"/>
    <property type="project" value="InterPro"/>
</dbReference>
<evidence type="ECO:0000256" key="1">
    <source>
        <dbReference type="ARBA" id="ARBA00004123"/>
    </source>
</evidence>
<evidence type="ECO:0000256" key="12">
    <source>
        <dbReference type="ARBA" id="ARBA00044632"/>
    </source>
</evidence>
<dbReference type="SMART" id="SM00478">
    <property type="entry name" value="ENDO3c"/>
    <property type="match status" value="1"/>
</dbReference>
<keyword evidence="4" id="KW-0227">DNA damage</keyword>
<dbReference type="SUPFAM" id="SSF48150">
    <property type="entry name" value="DNA-glycosylase"/>
    <property type="match status" value="1"/>
</dbReference>
<dbReference type="CDD" id="cd00056">
    <property type="entry name" value="ENDO3c"/>
    <property type="match status" value="1"/>
</dbReference>
<dbReference type="InterPro" id="IPR012904">
    <property type="entry name" value="OGG_N"/>
</dbReference>
<feature type="compositionally biased region" description="Basic and acidic residues" evidence="14">
    <location>
        <begin position="314"/>
        <end position="329"/>
    </location>
</feature>
<dbReference type="GO" id="GO:0006285">
    <property type="term" value="P:base-excision repair, AP site formation"/>
    <property type="evidence" value="ECO:0007669"/>
    <property type="project" value="TreeGrafter"/>
</dbReference>
<dbReference type="PANTHER" id="PTHR10242">
    <property type="entry name" value="8-OXOGUANINE DNA GLYCOSYLASE"/>
    <property type="match status" value="1"/>
</dbReference>
<dbReference type="GO" id="GO:0005634">
    <property type="term" value="C:nucleus"/>
    <property type="evidence" value="ECO:0007669"/>
    <property type="project" value="UniProtKB-SubCell"/>
</dbReference>
<dbReference type="FunFam" id="1.10.340.30:FF:000006">
    <property type="entry name" value="N-glycosylase/DNA lyase isoform X2"/>
    <property type="match status" value="1"/>
</dbReference>
<keyword evidence="7" id="KW-0456">Lyase</keyword>
<dbReference type="AlphaFoldDB" id="H2CP63"/>
<gene>
    <name evidence="16" type="primary">OGG1</name>
</gene>
<evidence type="ECO:0000256" key="11">
    <source>
        <dbReference type="ARBA" id="ARBA00025652"/>
    </source>
</evidence>
<dbReference type="FunFam" id="1.10.1670.10:FF:000005">
    <property type="entry name" value="N-glycosylase/DNA lyase OGG1"/>
    <property type="match status" value="1"/>
</dbReference>
<evidence type="ECO:0000259" key="15">
    <source>
        <dbReference type="SMART" id="SM00478"/>
    </source>
</evidence>